<dbReference type="OMA" id="GIGIKCC"/>
<dbReference type="InterPro" id="IPR011545">
    <property type="entry name" value="DEAD/DEAH_box_helicase_dom"/>
</dbReference>
<accession>M7S948</accession>
<dbReference type="OrthoDB" id="10261904at2759"/>
<evidence type="ECO:0000256" key="1">
    <source>
        <dbReference type="ARBA" id="ARBA00004123"/>
    </source>
</evidence>
<proteinExistence type="inferred from homology"/>
<sequence>MAPTAVSTKRRKLSHDGGGHDRSSPETDTSDSEGSDAGEGTANAVTEAPKTFKDLGIVDELCEACESLGYKNPTPIQTKSIPLALQDRDVIGLAETGSGKTAAFALPILQALLEKPQPYFGLVLAPTRELAHQISQQFEALGSIIAVRCTVIVGGLDMVQQAISLGKKPHIIVATPGRLLDHLEKTKGFSLRNLKYLVMDEADRLLDLDFGPILDKILKFVPRERRTYLFSATMSSKVESLQRASLKDPLKVSISTNKYQTVSTLIQKYLFIPLMYKDVYLIYLVNEFAGQSTIIFSRTVWETQRIAILLRTLGFGAIPLHGQLSQSARLGALNKFKAGSRDILVATDVAARGLDIPSVDLVLNYDLPQDSKTYIHRVGRTARAGKSGHALSIVTQYDLEIWQRIEAALGKKLPEHETDKEAVMVFKPRVEEAQRHAKTEMKNLQDDRGNKGAVLKGRNRAGRPGAGGGGGYGGGSRGGGGGGGKRRRHDGMDAEEG</sequence>
<dbReference type="InterPro" id="IPR050079">
    <property type="entry name" value="DEAD_box_RNA_helicase"/>
</dbReference>
<evidence type="ECO:0000256" key="8">
    <source>
        <dbReference type="ARBA" id="ARBA00023242"/>
    </source>
</evidence>
<evidence type="ECO:0000256" key="14">
    <source>
        <dbReference type="SAM" id="MobiDB-lite"/>
    </source>
</evidence>
<feature type="region of interest" description="Disordered" evidence="14">
    <location>
        <begin position="439"/>
        <end position="497"/>
    </location>
</feature>
<dbReference type="GO" id="GO:0005524">
    <property type="term" value="F:ATP binding"/>
    <property type="evidence" value="ECO:0007669"/>
    <property type="project" value="UniProtKB-KW"/>
</dbReference>
<dbReference type="CDD" id="cd18787">
    <property type="entry name" value="SF2_C_DEAD"/>
    <property type="match status" value="1"/>
</dbReference>
<evidence type="ECO:0000256" key="9">
    <source>
        <dbReference type="ARBA" id="ARBA00024350"/>
    </source>
</evidence>
<dbReference type="InterPro" id="IPR000629">
    <property type="entry name" value="RNA-helicase_DEAD-box_CS"/>
</dbReference>
<evidence type="ECO:0000256" key="7">
    <source>
        <dbReference type="ARBA" id="ARBA00022884"/>
    </source>
</evidence>
<reference evidence="19" key="1">
    <citation type="journal article" date="2013" name="Genome Announc.">
        <title>Draft genome sequence of the grapevine dieback fungus Eutypa lata UCR-EL1.</title>
        <authorList>
            <person name="Blanco-Ulate B."/>
            <person name="Rolshausen P.E."/>
            <person name="Cantu D."/>
        </authorList>
    </citation>
    <scope>NUCLEOTIDE SEQUENCE [LARGE SCALE GENOMIC DNA]</scope>
    <source>
        <strain evidence="19">UCR-EL1</strain>
    </source>
</reference>
<dbReference type="PROSITE" id="PS00039">
    <property type="entry name" value="DEAD_ATP_HELICASE"/>
    <property type="match status" value="1"/>
</dbReference>
<keyword evidence="3 13" id="KW-0547">Nucleotide-binding</keyword>
<feature type="domain" description="Helicase C-terminal" evidence="16">
    <location>
        <begin position="276"/>
        <end position="424"/>
    </location>
</feature>
<dbReference type="GO" id="GO:0042254">
    <property type="term" value="P:ribosome biogenesis"/>
    <property type="evidence" value="ECO:0007669"/>
    <property type="project" value="UniProtKB-KW"/>
</dbReference>
<dbReference type="SMART" id="SM00490">
    <property type="entry name" value="HELICc"/>
    <property type="match status" value="1"/>
</dbReference>
<feature type="short sequence motif" description="Q motif" evidence="12">
    <location>
        <begin position="50"/>
        <end position="78"/>
    </location>
</feature>
<dbReference type="PANTHER" id="PTHR47959">
    <property type="entry name" value="ATP-DEPENDENT RNA HELICASE RHLE-RELATED"/>
    <property type="match status" value="1"/>
</dbReference>
<keyword evidence="8" id="KW-0539">Nucleus</keyword>
<dbReference type="GO" id="GO:0005634">
    <property type="term" value="C:nucleus"/>
    <property type="evidence" value="ECO:0007669"/>
    <property type="project" value="UniProtKB-SubCell"/>
</dbReference>
<dbReference type="GO" id="GO:0003724">
    <property type="term" value="F:RNA helicase activity"/>
    <property type="evidence" value="ECO:0007669"/>
    <property type="project" value="InterPro"/>
</dbReference>
<dbReference type="Pfam" id="PF00271">
    <property type="entry name" value="Helicase_C"/>
    <property type="match status" value="1"/>
</dbReference>
<dbReference type="InterPro" id="IPR014014">
    <property type="entry name" value="RNA_helicase_DEAD_Q_motif"/>
</dbReference>
<dbReference type="SMART" id="SM00487">
    <property type="entry name" value="DEXDc"/>
    <property type="match status" value="1"/>
</dbReference>
<dbReference type="PROSITE" id="PS51194">
    <property type="entry name" value="HELICASE_CTER"/>
    <property type="match status" value="1"/>
</dbReference>
<feature type="compositionally biased region" description="Basic and acidic residues" evidence="14">
    <location>
        <begin position="439"/>
        <end position="450"/>
    </location>
</feature>
<evidence type="ECO:0000313" key="19">
    <source>
        <dbReference type="Proteomes" id="UP000012174"/>
    </source>
</evidence>
<gene>
    <name evidence="18" type="ORF">UCREL1_10402</name>
</gene>
<dbReference type="AlphaFoldDB" id="M7S948"/>
<dbReference type="InterPro" id="IPR027417">
    <property type="entry name" value="P-loop_NTPase"/>
</dbReference>
<evidence type="ECO:0000256" key="2">
    <source>
        <dbReference type="ARBA" id="ARBA00022517"/>
    </source>
</evidence>
<evidence type="ECO:0000256" key="10">
    <source>
        <dbReference type="ARBA" id="ARBA00024394"/>
    </source>
</evidence>
<evidence type="ECO:0000259" key="16">
    <source>
        <dbReference type="PROSITE" id="PS51194"/>
    </source>
</evidence>
<evidence type="ECO:0000256" key="5">
    <source>
        <dbReference type="ARBA" id="ARBA00022806"/>
    </source>
</evidence>
<dbReference type="GO" id="GO:0005829">
    <property type="term" value="C:cytosol"/>
    <property type="evidence" value="ECO:0007669"/>
    <property type="project" value="TreeGrafter"/>
</dbReference>
<dbReference type="EMBL" id="KB707406">
    <property type="protein sequence ID" value="EMR62664.1"/>
    <property type="molecule type" value="Genomic_DNA"/>
</dbReference>
<dbReference type="PROSITE" id="PS51192">
    <property type="entry name" value="HELICASE_ATP_BIND_1"/>
    <property type="match status" value="1"/>
</dbReference>
<dbReference type="Gene3D" id="3.40.50.300">
    <property type="entry name" value="P-loop containing nucleotide triphosphate hydrolases"/>
    <property type="match status" value="2"/>
</dbReference>
<dbReference type="STRING" id="1287681.M7S948"/>
<dbReference type="InterPro" id="IPR044765">
    <property type="entry name" value="DDX47/Rrp3_DEADc"/>
</dbReference>
<dbReference type="PROSITE" id="PS51195">
    <property type="entry name" value="Q_MOTIF"/>
    <property type="match status" value="1"/>
</dbReference>
<evidence type="ECO:0000256" key="4">
    <source>
        <dbReference type="ARBA" id="ARBA00022801"/>
    </source>
</evidence>
<evidence type="ECO:0000256" key="12">
    <source>
        <dbReference type="PROSITE-ProRule" id="PRU00552"/>
    </source>
</evidence>
<keyword evidence="6 13" id="KW-0067">ATP-binding</keyword>
<dbReference type="GO" id="GO:0016787">
    <property type="term" value="F:hydrolase activity"/>
    <property type="evidence" value="ECO:0007669"/>
    <property type="project" value="UniProtKB-KW"/>
</dbReference>
<keyword evidence="19" id="KW-1185">Reference proteome</keyword>
<name>M7S948_EUTLA</name>
<evidence type="ECO:0000259" key="17">
    <source>
        <dbReference type="PROSITE" id="PS51195"/>
    </source>
</evidence>
<dbReference type="Pfam" id="PF00270">
    <property type="entry name" value="DEAD"/>
    <property type="match status" value="1"/>
</dbReference>
<dbReference type="GO" id="GO:0003723">
    <property type="term" value="F:RNA binding"/>
    <property type="evidence" value="ECO:0007669"/>
    <property type="project" value="UniProtKB-KW"/>
</dbReference>
<comment type="subcellular location">
    <subcellularLocation>
        <location evidence="1">Nucleus</location>
    </subcellularLocation>
</comment>
<organism evidence="18 19">
    <name type="scientific">Eutypa lata (strain UCR-EL1)</name>
    <name type="common">Grapevine dieback disease fungus</name>
    <name type="synonym">Eutypa armeniacae</name>
    <dbReference type="NCBI Taxonomy" id="1287681"/>
    <lineage>
        <taxon>Eukaryota</taxon>
        <taxon>Fungi</taxon>
        <taxon>Dikarya</taxon>
        <taxon>Ascomycota</taxon>
        <taxon>Pezizomycotina</taxon>
        <taxon>Sordariomycetes</taxon>
        <taxon>Xylariomycetidae</taxon>
        <taxon>Xylariales</taxon>
        <taxon>Diatrypaceae</taxon>
        <taxon>Eutypa</taxon>
    </lineage>
</organism>
<dbReference type="GO" id="GO:0010467">
    <property type="term" value="P:gene expression"/>
    <property type="evidence" value="ECO:0007669"/>
    <property type="project" value="UniProtKB-ARBA"/>
</dbReference>
<dbReference type="Proteomes" id="UP000012174">
    <property type="component" value="Unassembled WGS sequence"/>
</dbReference>
<evidence type="ECO:0000313" key="18">
    <source>
        <dbReference type="EMBL" id="EMR62664.1"/>
    </source>
</evidence>
<evidence type="ECO:0000256" key="13">
    <source>
        <dbReference type="RuleBase" id="RU000492"/>
    </source>
</evidence>
<dbReference type="eggNOG" id="KOG0330">
    <property type="taxonomic scope" value="Eukaryota"/>
</dbReference>
<dbReference type="SUPFAM" id="SSF52540">
    <property type="entry name" value="P-loop containing nucleoside triphosphate hydrolases"/>
    <property type="match status" value="1"/>
</dbReference>
<dbReference type="HOGENOM" id="CLU_003041_1_1_1"/>
<feature type="compositionally biased region" description="Gly residues" evidence="14">
    <location>
        <begin position="464"/>
        <end position="483"/>
    </location>
</feature>
<comment type="similarity">
    <text evidence="9">Belongs to the DEAD box helicase family. DDX47/RRP3 subfamily.</text>
</comment>
<feature type="compositionally biased region" description="Basic and acidic residues" evidence="14">
    <location>
        <begin position="14"/>
        <end position="25"/>
    </location>
</feature>
<evidence type="ECO:0000259" key="15">
    <source>
        <dbReference type="PROSITE" id="PS51192"/>
    </source>
</evidence>
<keyword evidence="5 13" id="KW-0347">Helicase</keyword>
<keyword evidence="7" id="KW-0694">RNA-binding</keyword>
<feature type="domain" description="Helicase ATP-binding" evidence="15">
    <location>
        <begin position="81"/>
        <end position="252"/>
    </location>
</feature>
<keyword evidence="2" id="KW-0690">Ribosome biogenesis</keyword>
<dbReference type="KEGG" id="ela:UCREL1_10402"/>
<feature type="domain" description="DEAD-box RNA helicase Q" evidence="17">
    <location>
        <begin position="50"/>
        <end position="78"/>
    </location>
</feature>
<dbReference type="PANTHER" id="PTHR47959:SF24">
    <property type="entry name" value="ATP-DEPENDENT RNA HELICASE"/>
    <property type="match status" value="1"/>
</dbReference>
<protein>
    <recommendedName>
        <fullName evidence="11">ATP-dependent rRNA helicase RRP3</fullName>
    </recommendedName>
    <alternativeName>
        <fullName evidence="10">ATP-dependent rRNA helicase rrp3</fullName>
    </alternativeName>
</protein>
<feature type="region of interest" description="Disordered" evidence="14">
    <location>
        <begin position="1"/>
        <end position="46"/>
    </location>
</feature>
<evidence type="ECO:0000256" key="6">
    <source>
        <dbReference type="ARBA" id="ARBA00022840"/>
    </source>
</evidence>
<dbReference type="InterPro" id="IPR014001">
    <property type="entry name" value="Helicase_ATP-bd"/>
</dbReference>
<evidence type="ECO:0000256" key="3">
    <source>
        <dbReference type="ARBA" id="ARBA00022741"/>
    </source>
</evidence>
<dbReference type="InterPro" id="IPR001650">
    <property type="entry name" value="Helicase_C-like"/>
</dbReference>
<dbReference type="CDD" id="cd17954">
    <property type="entry name" value="DEADc_DDX47"/>
    <property type="match status" value="1"/>
</dbReference>
<keyword evidence="4 13" id="KW-0378">Hydrolase</keyword>
<evidence type="ECO:0000256" key="11">
    <source>
        <dbReference type="ARBA" id="ARBA00024398"/>
    </source>
</evidence>